<dbReference type="PANTHER" id="PTHR34072">
    <property type="entry name" value="ENZYMATIC POLYPROTEIN-RELATED"/>
    <property type="match status" value="1"/>
</dbReference>
<dbReference type="Proteomes" id="UP000327085">
    <property type="component" value="Chromosome 3"/>
</dbReference>
<dbReference type="PANTHER" id="PTHR34072:SF59">
    <property type="entry name" value="CCHC-TYPE INTEGRASE"/>
    <property type="match status" value="1"/>
</dbReference>
<proteinExistence type="predicted"/>
<evidence type="ECO:0000313" key="2">
    <source>
        <dbReference type="EMBL" id="VVA35510.1"/>
    </source>
</evidence>
<gene>
    <name evidence="2" type="ORF">ALMOND_2B020038</name>
</gene>
<sequence length="189" mass="21845">HVILAEGIYVDPRKVEVVVNWVQPTSVTELPSFLGLAGYYRRFMKGFSTIVIPLTQLTRKGVKFVWIEECEQSFQKLKRRLITASVLALPYNTRNFVIYSDASLQVLGCVLTQHDRMIAYASRQLKKHEQNYPTHDLGLTTVVRWLKLIKDYDCMIEYHPDRANVVANAFSRKSSRSLAHLRMAYLPLL</sequence>
<dbReference type="InterPro" id="IPR043502">
    <property type="entry name" value="DNA/RNA_pol_sf"/>
</dbReference>
<protein>
    <submittedName>
        <fullName evidence="2">PREDICTED: retrotransposon</fullName>
    </submittedName>
</protein>
<dbReference type="InterPro" id="IPR041577">
    <property type="entry name" value="RT_RNaseH_2"/>
</dbReference>
<reference evidence="3" key="1">
    <citation type="journal article" date="2020" name="Plant J.">
        <title>Transposons played a major role in the diversification between the closely related almond and peach genomes: results from the almond genome sequence.</title>
        <authorList>
            <person name="Alioto T."/>
            <person name="Alexiou K.G."/>
            <person name="Bardil A."/>
            <person name="Barteri F."/>
            <person name="Castanera R."/>
            <person name="Cruz F."/>
            <person name="Dhingra A."/>
            <person name="Duval H."/>
            <person name="Fernandez I Marti A."/>
            <person name="Frias L."/>
            <person name="Galan B."/>
            <person name="Garcia J.L."/>
            <person name="Howad W."/>
            <person name="Gomez-Garrido J."/>
            <person name="Gut M."/>
            <person name="Julca I."/>
            <person name="Morata J."/>
            <person name="Puigdomenech P."/>
            <person name="Ribeca P."/>
            <person name="Rubio Cabetas M.J."/>
            <person name="Vlasova A."/>
            <person name="Wirthensohn M."/>
            <person name="Garcia-Mas J."/>
            <person name="Gabaldon T."/>
            <person name="Casacuberta J.M."/>
            <person name="Arus P."/>
        </authorList>
    </citation>
    <scope>NUCLEOTIDE SEQUENCE [LARGE SCALE GENOMIC DNA]</scope>
    <source>
        <strain evidence="3">cv. Texas</strain>
    </source>
</reference>
<dbReference type="Gene3D" id="3.30.70.270">
    <property type="match status" value="1"/>
</dbReference>
<dbReference type="AlphaFoldDB" id="A0A5E4G7D1"/>
<dbReference type="InParanoid" id="A0A5E4G7D1"/>
<dbReference type="SUPFAM" id="SSF56672">
    <property type="entry name" value="DNA/RNA polymerases"/>
    <property type="match status" value="1"/>
</dbReference>
<accession>A0A5E4G7D1</accession>
<dbReference type="Gramene" id="VVA35510">
    <property type="protein sequence ID" value="VVA35510"/>
    <property type="gene ID" value="Prudul26B020038"/>
</dbReference>
<dbReference type="EMBL" id="CABIKO010000392">
    <property type="protein sequence ID" value="VVA35510.1"/>
    <property type="molecule type" value="Genomic_DNA"/>
</dbReference>
<dbReference type="OMA" id="PIAYARL"/>
<evidence type="ECO:0000259" key="1">
    <source>
        <dbReference type="Pfam" id="PF17919"/>
    </source>
</evidence>
<feature type="non-terminal residue" evidence="2">
    <location>
        <position position="189"/>
    </location>
</feature>
<feature type="non-terminal residue" evidence="2">
    <location>
        <position position="1"/>
    </location>
</feature>
<dbReference type="FunFam" id="3.30.70.270:FF:000020">
    <property type="entry name" value="Transposon Tf2-6 polyprotein-like Protein"/>
    <property type="match status" value="1"/>
</dbReference>
<feature type="domain" description="Reverse transcriptase/retrotransposon-derived protein RNase H-like" evidence="1">
    <location>
        <begin position="66"/>
        <end position="152"/>
    </location>
</feature>
<organism evidence="2 3">
    <name type="scientific">Prunus dulcis</name>
    <name type="common">Almond</name>
    <name type="synonym">Amygdalus dulcis</name>
    <dbReference type="NCBI Taxonomy" id="3755"/>
    <lineage>
        <taxon>Eukaryota</taxon>
        <taxon>Viridiplantae</taxon>
        <taxon>Streptophyta</taxon>
        <taxon>Embryophyta</taxon>
        <taxon>Tracheophyta</taxon>
        <taxon>Spermatophyta</taxon>
        <taxon>Magnoliopsida</taxon>
        <taxon>eudicotyledons</taxon>
        <taxon>Gunneridae</taxon>
        <taxon>Pentapetalae</taxon>
        <taxon>rosids</taxon>
        <taxon>fabids</taxon>
        <taxon>Rosales</taxon>
        <taxon>Rosaceae</taxon>
        <taxon>Amygdaloideae</taxon>
        <taxon>Amygdaleae</taxon>
        <taxon>Prunus</taxon>
    </lineage>
</organism>
<evidence type="ECO:0000313" key="3">
    <source>
        <dbReference type="Proteomes" id="UP000327085"/>
    </source>
</evidence>
<dbReference type="InterPro" id="IPR043128">
    <property type="entry name" value="Rev_trsase/Diguanyl_cyclase"/>
</dbReference>
<dbReference type="Pfam" id="PF17919">
    <property type="entry name" value="RT_RNaseH_2"/>
    <property type="match status" value="1"/>
</dbReference>
<name>A0A5E4G7D1_PRUDU</name>